<evidence type="ECO:0000313" key="4">
    <source>
        <dbReference type="Proteomes" id="UP001229346"/>
    </source>
</evidence>
<dbReference type="PANTHER" id="PTHR30032:SF4">
    <property type="entry name" value="AMIDASE ENHANCER"/>
    <property type="match status" value="1"/>
</dbReference>
<name>A0ABT9TU00_PAEHA</name>
<dbReference type="InterPro" id="IPR051922">
    <property type="entry name" value="Bact_Sporulation_Assoc"/>
</dbReference>
<comment type="caution">
    <text evidence="3">The sequence shown here is derived from an EMBL/GenBank/DDBJ whole genome shotgun (WGS) entry which is preliminary data.</text>
</comment>
<protein>
    <submittedName>
        <fullName evidence="3">Stage II sporulation protein D</fullName>
    </submittedName>
</protein>
<feature type="chain" id="PRO_5047059899" evidence="1">
    <location>
        <begin position="30"/>
        <end position="705"/>
    </location>
</feature>
<gene>
    <name evidence="3" type="ORF">J2T15_000240</name>
</gene>
<sequence length="705" mass="74426">MSMSIKRLSLTALSALLFISLCAALPAQAAVPKLDTIRVAMYLQLPEKKYTDTTAAATFSAAGGLSIGTRTPSGIQNWFKTAAGSQTRFALDSFKVKVFESSNFASAQAAYKRIIAAKGAGYLTSLTKKGTIVYQVAEGTYAAIADAKAAVTRWAGDAELAKLTAGFKPIVQGPFRLETPALASKAAAVTAMNGYAAAGLDAYVAVRVAAAGAAAYSVMVGSAADAAELQIVKTAAADVAGAGSLKQADTAAPYLLLKNDHAVTGKADSSLELYGFPAADMKVWVESLTADPIKLTERSSRTYRGQFEVSALNGAMAVVNELPFEQYLYSVVGGEMYSSWPAEALKSQAVTARTYGLYKGFGFQIAHVVDTVLSQAYNGVGSERPSTIDAVEATRGEVLLHNGKPIEALYSANAGGMTSDATEVWNNSIPYLQAVKSPDGSSETGLHSWYRVVLSSGAIGYIREDLLDDTGSKTAAGSMIMQVNTNGTKVRQHPIIQDAVALIATVDSGTKVTVLEKTIESNSMNWVRGPYKPAELLAVINARVKTKITGPIRTLEVSERGPSGRATQIMANGTKLEVANPDVLRATLGVQGSLPSTKFQIDETAKVAMMGAGSQQRTKPEDSNPVYIVGAGGKVTEAKEANLFILNGDGHLRAATKEPTFRFVGTGNGHGVGMSQYGALSLAQQGYDYQYILKYYYKDVTIAKE</sequence>
<organism evidence="3 4">
    <name type="scientific">Paenibacillus harenae</name>
    <dbReference type="NCBI Taxonomy" id="306543"/>
    <lineage>
        <taxon>Bacteria</taxon>
        <taxon>Bacillati</taxon>
        <taxon>Bacillota</taxon>
        <taxon>Bacilli</taxon>
        <taxon>Bacillales</taxon>
        <taxon>Paenibacillaceae</taxon>
        <taxon>Paenibacillus</taxon>
    </lineage>
</organism>
<keyword evidence="1" id="KW-0732">Signal</keyword>
<dbReference type="InterPro" id="IPR013486">
    <property type="entry name" value="SpoIID/LytB"/>
</dbReference>
<feature type="signal peptide" evidence="1">
    <location>
        <begin position="1"/>
        <end position="29"/>
    </location>
</feature>
<dbReference type="EMBL" id="JAUSSU010000001">
    <property type="protein sequence ID" value="MDQ0110824.1"/>
    <property type="molecule type" value="Genomic_DNA"/>
</dbReference>
<keyword evidence="4" id="KW-1185">Reference proteome</keyword>
<evidence type="ECO:0000313" key="3">
    <source>
        <dbReference type="EMBL" id="MDQ0110824.1"/>
    </source>
</evidence>
<proteinExistence type="predicted"/>
<dbReference type="NCBIfam" id="TIGR02669">
    <property type="entry name" value="SpoIID_LytB"/>
    <property type="match status" value="1"/>
</dbReference>
<feature type="domain" description="Sporulation stage II protein D amidase enhancer LytB N-terminal" evidence="2">
    <location>
        <begin position="314"/>
        <end position="401"/>
    </location>
</feature>
<reference evidence="3 4" key="1">
    <citation type="submission" date="2023-07" db="EMBL/GenBank/DDBJ databases">
        <title>Sorghum-associated microbial communities from plants grown in Nebraska, USA.</title>
        <authorList>
            <person name="Schachtman D."/>
        </authorList>
    </citation>
    <scope>NUCLEOTIDE SEQUENCE [LARGE SCALE GENOMIC DNA]</scope>
    <source>
        <strain evidence="3 4">CC482</strain>
    </source>
</reference>
<dbReference type="PANTHER" id="PTHR30032">
    <property type="entry name" value="N-ACETYLMURAMOYL-L-ALANINE AMIDASE-RELATED"/>
    <property type="match status" value="1"/>
</dbReference>
<evidence type="ECO:0000259" key="2">
    <source>
        <dbReference type="Pfam" id="PF08486"/>
    </source>
</evidence>
<dbReference type="InterPro" id="IPR013693">
    <property type="entry name" value="SpoIID/LytB_N"/>
</dbReference>
<dbReference type="RefSeq" id="WP_307200219.1">
    <property type="nucleotide sequence ID" value="NZ_JAUSSU010000001.1"/>
</dbReference>
<dbReference type="Pfam" id="PF08486">
    <property type="entry name" value="SpoIID"/>
    <property type="match status" value="1"/>
</dbReference>
<dbReference type="Proteomes" id="UP001229346">
    <property type="component" value="Unassembled WGS sequence"/>
</dbReference>
<accession>A0ABT9TU00</accession>
<evidence type="ECO:0000256" key="1">
    <source>
        <dbReference type="SAM" id="SignalP"/>
    </source>
</evidence>